<protein>
    <recommendedName>
        <fullName evidence="1">Heterokaryon incompatibility domain-containing protein</fullName>
    </recommendedName>
</protein>
<comment type="caution">
    <text evidence="2">The sequence shown here is derived from an EMBL/GenBank/DDBJ whole genome shotgun (WGS) entry which is preliminary data.</text>
</comment>
<evidence type="ECO:0000259" key="1">
    <source>
        <dbReference type="Pfam" id="PF06985"/>
    </source>
</evidence>
<dbReference type="InterPro" id="IPR010730">
    <property type="entry name" value="HET"/>
</dbReference>
<dbReference type="PANTHER" id="PTHR33112">
    <property type="entry name" value="DOMAIN PROTEIN, PUTATIVE-RELATED"/>
    <property type="match status" value="1"/>
</dbReference>
<dbReference type="Proteomes" id="UP001265746">
    <property type="component" value="Unassembled WGS sequence"/>
</dbReference>
<sequence>MLCEVCWRMLRGQVGRQWRGTYDLHFDHHDSFNALKTSNSMGCGICRVLYDELMASVDKDFKTDFEDGEDQAPEQLGREKIDTVLSAQSTALLGVIHDIEHNDVFRLDFKVEWVLREEIKNIVKRTFVLKQTGSPIAAFRTPMSGETSSSEVFKLALSWITQCDQRCDPPCAKLEPVWYPTRLIDIRALKSQTYLDTRRKQYTGNVPNGGQTLQDLDKITVKLVERVRGDPQNGLDVFGEAVGKTNQPNNLYVTLSHCWGKSQHYTLNPDTAADLKEGIEIERLPKTFRDAISFASQLHNVGWIWIDSLCIYQGGPDVDKDWLEEAALMQRVYRESYLNISATAASNSGMGLYSERDCRALWENEVSLKVDGIPGLALCEDEHKHNHSSGVTAMKPGRTSLASSFCKMFTQLFSAPKTDLREDAETTAKIDWGGEKPLTLALPEPEGLRRCVLIDTSHWDNLVNKAPVNVRAWVLQERLLAPRVLHFCKGSIAWECGGFTRAEGHPTGLPKFQLQHDRILPEVSLKGLDPFKHGKELRKIRLGEINEPDPHIPEEVLYGFELWARVVETYSRLNLTMAKDKLIALSGIAQLMSTNILGSKEDPAQYVAGLWYKYLESQLLWRVEPTFIRHNRSFHQPGRRPKDYRAPSFSWASVDAQKGVGDKPGNGVTYGEITDRDLLIDLEKGQDHVVIKTQTKNSFGLVMGGHIMVYGKLRKIRLSRGERGRFYWRLLDRNGVCPKIDKERHHNVYLDAPDDDEKLHHIFESDNVYCLPAARGPRSEGEESKYIICLILQQAVGDEQIKDLDRTQQKGTFRRIGLTKLSGWGDKHTYEHILTPHASDTSLPHWPFGFDTTTDRHLIRII</sequence>
<dbReference type="Pfam" id="PF06985">
    <property type="entry name" value="HET"/>
    <property type="match status" value="1"/>
</dbReference>
<evidence type="ECO:0000313" key="2">
    <source>
        <dbReference type="EMBL" id="KAK2601357.1"/>
    </source>
</evidence>
<feature type="domain" description="Heterokaryon incompatibility" evidence="1">
    <location>
        <begin position="252"/>
        <end position="477"/>
    </location>
</feature>
<accession>A0AAD9S8W5</accession>
<reference evidence="2" key="1">
    <citation type="submission" date="2023-06" db="EMBL/GenBank/DDBJ databases">
        <authorList>
            <person name="Noh H."/>
        </authorList>
    </citation>
    <scope>NUCLEOTIDE SEQUENCE</scope>
    <source>
        <strain evidence="2">DUCC20226</strain>
    </source>
</reference>
<name>A0AAD9S8W5_PHOAM</name>
<dbReference type="EMBL" id="JAUJFL010000006">
    <property type="protein sequence ID" value="KAK2601357.1"/>
    <property type="molecule type" value="Genomic_DNA"/>
</dbReference>
<gene>
    <name evidence="2" type="ORF">N8I77_010812</name>
</gene>
<keyword evidence="3" id="KW-1185">Reference proteome</keyword>
<organism evidence="2 3">
    <name type="scientific">Phomopsis amygdali</name>
    <name type="common">Fusicoccum amygdali</name>
    <dbReference type="NCBI Taxonomy" id="1214568"/>
    <lineage>
        <taxon>Eukaryota</taxon>
        <taxon>Fungi</taxon>
        <taxon>Dikarya</taxon>
        <taxon>Ascomycota</taxon>
        <taxon>Pezizomycotina</taxon>
        <taxon>Sordariomycetes</taxon>
        <taxon>Sordariomycetidae</taxon>
        <taxon>Diaporthales</taxon>
        <taxon>Diaporthaceae</taxon>
        <taxon>Diaporthe</taxon>
    </lineage>
</organism>
<evidence type="ECO:0000313" key="3">
    <source>
        <dbReference type="Proteomes" id="UP001265746"/>
    </source>
</evidence>
<proteinExistence type="predicted"/>
<dbReference type="PANTHER" id="PTHR33112:SF10">
    <property type="entry name" value="TOL"/>
    <property type="match status" value="1"/>
</dbReference>
<dbReference type="AlphaFoldDB" id="A0AAD9S8W5"/>